<feature type="domain" description="Bacterial sugar transferase" evidence="3">
    <location>
        <begin position="41"/>
        <end position="221"/>
    </location>
</feature>
<evidence type="ECO:0000259" key="3">
    <source>
        <dbReference type="Pfam" id="PF02397"/>
    </source>
</evidence>
<dbReference type="GO" id="GO:0016780">
    <property type="term" value="F:phosphotransferase activity, for other substituted phosphate groups"/>
    <property type="evidence" value="ECO:0007669"/>
    <property type="project" value="TreeGrafter"/>
</dbReference>
<reference evidence="4" key="1">
    <citation type="journal article" date="2021" name="PeerJ">
        <title>Extensive microbial diversity within the chicken gut microbiome revealed by metagenomics and culture.</title>
        <authorList>
            <person name="Gilroy R."/>
            <person name="Ravi A."/>
            <person name="Getino M."/>
            <person name="Pursley I."/>
            <person name="Horton D.L."/>
            <person name="Alikhan N.F."/>
            <person name="Baker D."/>
            <person name="Gharbi K."/>
            <person name="Hall N."/>
            <person name="Watson M."/>
            <person name="Adriaenssens E.M."/>
            <person name="Foster-Nyarko E."/>
            <person name="Jarju S."/>
            <person name="Secka A."/>
            <person name="Antonio M."/>
            <person name="Oren A."/>
            <person name="Chaudhuri R.R."/>
            <person name="La Ragione R."/>
            <person name="Hildebrand F."/>
            <person name="Pallen M.J."/>
        </authorList>
    </citation>
    <scope>NUCLEOTIDE SEQUENCE</scope>
    <source>
        <strain evidence="4">6627</strain>
    </source>
</reference>
<keyword evidence="4" id="KW-0808">Transferase</keyword>
<dbReference type="PANTHER" id="PTHR30576:SF0">
    <property type="entry name" value="UNDECAPRENYL-PHOSPHATE N-ACETYLGALACTOSAMINYL 1-PHOSPHATE TRANSFERASE-RELATED"/>
    <property type="match status" value="1"/>
</dbReference>
<dbReference type="InterPro" id="IPR003362">
    <property type="entry name" value="Bact_transf"/>
</dbReference>
<comment type="similarity">
    <text evidence="1">Belongs to the bacterial sugar transferase family.</text>
</comment>
<dbReference type="Proteomes" id="UP000823963">
    <property type="component" value="Unassembled WGS sequence"/>
</dbReference>
<reference evidence="4" key="2">
    <citation type="submission" date="2021-04" db="EMBL/GenBank/DDBJ databases">
        <authorList>
            <person name="Gilroy R."/>
        </authorList>
    </citation>
    <scope>NUCLEOTIDE SEQUENCE</scope>
    <source>
        <strain evidence="4">6627</strain>
    </source>
</reference>
<gene>
    <name evidence="4" type="ORF">H9861_02610</name>
</gene>
<organism evidence="4 5">
    <name type="scientific">Candidatus Ligilactobacillus excrementigallinarum</name>
    <dbReference type="NCBI Taxonomy" id="2838641"/>
    <lineage>
        <taxon>Bacteria</taxon>
        <taxon>Bacillati</taxon>
        <taxon>Bacillota</taxon>
        <taxon>Bacilli</taxon>
        <taxon>Lactobacillales</taxon>
        <taxon>Lactobacillaceae</taxon>
        <taxon>Ligilactobacillus</taxon>
    </lineage>
</organism>
<dbReference type="PANTHER" id="PTHR30576">
    <property type="entry name" value="COLANIC BIOSYNTHESIS UDP-GLUCOSE LIPID CARRIER TRANSFERASE"/>
    <property type="match status" value="1"/>
</dbReference>
<evidence type="ECO:0000313" key="5">
    <source>
        <dbReference type="Proteomes" id="UP000823963"/>
    </source>
</evidence>
<keyword evidence="2" id="KW-0812">Transmembrane</keyword>
<dbReference type="Pfam" id="PF02397">
    <property type="entry name" value="Bac_transf"/>
    <property type="match status" value="1"/>
</dbReference>
<name>A0A9D1UW96_9LACO</name>
<protein>
    <submittedName>
        <fullName evidence="4">Sugar transferase</fullName>
    </submittedName>
</protein>
<feature type="transmembrane region" description="Helical" evidence="2">
    <location>
        <begin position="46"/>
        <end position="67"/>
    </location>
</feature>
<comment type="caution">
    <text evidence="4">The sequence shown here is derived from an EMBL/GenBank/DDBJ whole genome shotgun (WGS) entry which is preliminary data.</text>
</comment>
<evidence type="ECO:0000256" key="2">
    <source>
        <dbReference type="SAM" id="Phobius"/>
    </source>
</evidence>
<keyword evidence="2" id="KW-1133">Transmembrane helix</keyword>
<dbReference type="AlphaFoldDB" id="A0A9D1UW96"/>
<evidence type="ECO:0000256" key="1">
    <source>
        <dbReference type="ARBA" id="ARBA00006464"/>
    </source>
</evidence>
<dbReference type="EMBL" id="DXFP01000019">
    <property type="protein sequence ID" value="HIX01627.1"/>
    <property type="molecule type" value="Genomic_DNA"/>
</dbReference>
<evidence type="ECO:0000313" key="4">
    <source>
        <dbReference type="EMBL" id="HIX01627.1"/>
    </source>
</evidence>
<sequence>MRPLQRQELVKKQERIKPVPTNYSYEDKLKEPVKSDYLPIKRLFDVLSASGLMFATAPVVLLFGILVKMETPGKMFYTQERVGYMGKRFKVTKLRSMYDGAEKKSGAVWASKDDARVTKVGKFIRKTRIDELPQLWNVIKGDMSMIGPRPERPELTEKFSKEVKDFEQRLRVLPGLSGYAQVHGGYDVTPEEKYKMDKHYMDNLSMKEDLKIIFETIRVVLTGDGAR</sequence>
<accession>A0A9D1UW96</accession>
<proteinExistence type="inferred from homology"/>
<keyword evidence="2" id="KW-0472">Membrane</keyword>